<feature type="domain" description="Methyltransferase" evidence="1">
    <location>
        <begin position="88"/>
        <end position="176"/>
    </location>
</feature>
<dbReference type="AlphaFoldDB" id="A0A0N7F431"/>
<sequence length="287" mass="30834">MTVYDALAALAAGNPEQARQELTAPAPEHPLFREALTKYLDGDASKSVYDQPAAFEAFIDGGGNIPLYEAVSAALANQYRVHGVKSLVDIGCGNGRALVPALAETPVPAVTLVEPSQALLDTAAGRLGDQRVTLAPMTGDAFVAGIGDAHFDLGESTFALHTMSHEDRSAFLSALRPHVGRFVAIEFDVAEESPADRRRTLADTFERGLAEYDTDRDLVAQGFLMPVLTGQLEPGAKRNTYEQPMPAWVEQFSACGYHDVRAEVLIDYWAAPSFVLTARGARQGVTE</sequence>
<proteinExistence type="predicted"/>
<dbReference type="InterPro" id="IPR029063">
    <property type="entry name" value="SAM-dependent_MTases_sf"/>
</dbReference>
<name>A0A0N7F431_9PSEU</name>
<gene>
    <name evidence="2" type="ORF">AOZ06_28400</name>
</gene>
<dbReference type="Proteomes" id="UP000063699">
    <property type="component" value="Chromosome"/>
</dbReference>
<dbReference type="Gene3D" id="3.40.50.150">
    <property type="entry name" value="Vaccinia Virus protein VP39"/>
    <property type="match status" value="1"/>
</dbReference>
<reference evidence="2 3" key="1">
    <citation type="submission" date="2015-07" db="EMBL/GenBank/DDBJ databases">
        <title>Genome sequencing of Kibdelosporangium phytohabitans.</title>
        <authorList>
            <person name="Qin S."/>
            <person name="Xing K."/>
        </authorList>
    </citation>
    <scope>NUCLEOTIDE SEQUENCE [LARGE SCALE GENOMIC DNA]</scope>
    <source>
        <strain evidence="2 3">KLBMP1111</strain>
    </source>
</reference>
<dbReference type="STRING" id="860235.AOZ06_28400"/>
<dbReference type="KEGG" id="kphy:AOZ06_28400"/>
<dbReference type="Pfam" id="PF13649">
    <property type="entry name" value="Methyltransf_25"/>
    <property type="match status" value="1"/>
</dbReference>
<dbReference type="EMBL" id="CP012752">
    <property type="protein sequence ID" value="ALG10295.1"/>
    <property type="molecule type" value="Genomic_DNA"/>
</dbReference>
<accession>A0A0N7F431</accession>
<keyword evidence="3" id="KW-1185">Reference proteome</keyword>
<dbReference type="InterPro" id="IPR041698">
    <property type="entry name" value="Methyltransf_25"/>
</dbReference>
<protein>
    <recommendedName>
        <fullName evidence="1">Methyltransferase domain-containing protein</fullName>
    </recommendedName>
</protein>
<dbReference type="SUPFAM" id="SSF53335">
    <property type="entry name" value="S-adenosyl-L-methionine-dependent methyltransferases"/>
    <property type="match status" value="1"/>
</dbReference>
<dbReference type="OrthoDB" id="156228at2"/>
<evidence type="ECO:0000259" key="1">
    <source>
        <dbReference type="Pfam" id="PF13649"/>
    </source>
</evidence>
<organism evidence="2 3">
    <name type="scientific">Kibdelosporangium phytohabitans</name>
    <dbReference type="NCBI Taxonomy" id="860235"/>
    <lineage>
        <taxon>Bacteria</taxon>
        <taxon>Bacillati</taxon>
        <taxon>Actinomycetota</taxon>
        <taxon>Actinomycetes</taxon>
        <taxon>Pseudonocardiales</taxon>
        <taxon>Pseudonocardiaceae</taxon>
        <taxon>Kibdelosporangium</taxon>
    </lineage>
</organism>
<evidence type="ECO:0000313" key="3">
    <source>
        <dbReference type="Proteomes" id="UP000063699"/>
    </source>
</evidence>
<dbReference type="CDD" id="cd02440">
    <property type="entry name" value="AdoMet_MTases"/>
    <property type="match status" value="1"/>
</dbReference>
<dbReference type="RefSeq" id="WP_054292198.1">
    <property type="nucleotide sequence ID" value="NZ_CP012752.1"/>
</dbReference>
<evidence type="ECO:0000313" key="2">
    <source>
        <dbReference type="EMBL" id="ALG10295.1"/>
    </source>
</evidence>